<feature type="region of interest" description="Disordered" evidence="1">
    <location>
        <begin position="1"/>
        <end position="44"/>
    </location>
</feature>
<evidence type="ECO:0000313" key="2">
    <source>
        <dbReference type="EMBL" id="GGB95536.1"/>
    </source>
</evidence>
<comment type="caution">
    <text evidence="2">The sequence shown here is derived from an EMBL/GenBank/DDBJ whole genome shotgun (WGS) entry which is preliminary data.</text>
</comment>
<evidence type="ECO:0000256" key="1">
    <source>
        <dbReference type="SAM" id="MobiDB-lite"/>
    </source>
</evidence>
<proteinExistence type="predicted"/>
<dbReference type="RefSeq" id="WP_188394218.1">
    <property type="nucleotide sequence ID" value="NZ_BMCG01000001.1"/>
</dbReference>
<name>A0A8J2XY85_9BURK</name>
<protein>
    <submittedName>
        <fullName evidence="2">Uncharacterized protein</fullName>
    </submittedName>
</protein>
<dbReference type="Proteomes" id="UP000620266">
    <property type="component" value="Unassembled WGS sequence"/>
</dbReference>
<feature type="compositionally biased region" description="Polar residues" evidence="1">
    <location>
        <begin position="22"/>
        <end position="36"/>
    </location>
</feature>
<reference evidence="2" key="1">
    <citation type="journal article" date="2014" name="Int. J. Syst. Evol. Microbiol.">
        <title>Complete genome sequence of Corynebacterium casei LMG S-19264T (=DSM 44701T), isolated from a smear-ripened cheese.</title>
        <authorList>
            <consortium name="US DOE Joint Genome Institute (JGI-PGF)"/>
            <person name="Walter F."/>
            <person name="Albersmeier A."/>
            <person name="Kalinowski J."/>
            <person name="Ruckert C."/>
        </authorList>
    </citation>
    <scope>NUCLEOTIDE SEQUENCE</scope>
    <source>
        <strain evidence="2">CCM 7086</strain>
    </source>
</reference>
<accession>A0A8J2XY85</accession>
<keyword evidence="3" id="KW-1185">Reference proteome</keyword>
<dbReference type="EMBL" id="BMCG01000001">
    <property type="protein sequence ID" value="GGB95536.1"/>
    <property type="molecule type" value="Genomic_DNA"/>
</dbReference>
<gene>
    <name evidence="2" type="ORF">GCM10007205_00950</name>
</gene>
<sequence length="99" mass="11024">MSDGRNGPLMGGRFSLAMTGGEQRTSSPISSFSHGLTRQIKRSRRAQAVRDRQRILLLQVIVETMLEFDISDEDIRSIYRACAVAHENEDEGNDDPATS</sequence>
<dbReference type="AlphaFoldDB" id="A0A8J2XY85"/>
<evidence type="ECO:0000313" key="3">
    <source>
        <dbReference type="Proteomes" id="UP000620266"/>
    </source>
</evidence>
<reference evidence="2" key="2">
    <citation type="submission" date="2020-09" db="EMBL/GenBank/DDBJ databases">
        <authorList>
            <person name="Sun Q."/>
            <person name="Sedlacek I."/>
        </authorList>
    </citation>
    <scope>NUCLEOTIDE SEQUENCE</scope>
    <source>
        <strain evidence="2">CCM 7086</strain>
    </source>
</reference>
<organism evidence="2 3">
    <name type="scientific">Oxalicibacterium flavum</name>
    <dbReference type="NCBI Taxonomy" id="179467"/>
    <lineage>
        <taxon>Bacteria</taxon>
        <taxon>Pseudomonadati</taxon>
        <taxon>Pseudomonadota</taxon>
        <taxon>Betaproteobacteria</taxon>
        <taxon>Burkholderiales</taxon>
        <taxon>Oxalobacteraceae</taxon>
        <taxon>Oxalicibacterium</taxon>
    </lineage>
</organism>